<sequence length="357" mass="40523">MRQQNRQQKNEPNSVQPIPVEAFQMERGREYVLVLAMETSSLSTWLTGCEKPYVLFACSGGHGNRRPSSFVRATDASFAILCFLSYAFRFSLFLLLLGCLPSMDAKENFEDGHVQEVEQNRSLKEQLEEDERKLRVNAVWDQMNKGLPAKVPKALMSRSTHLERKPAIKKTPEWMVSLGLLRSKTSPNQTLFGKRSASVYNCTTEEAKKAAATALSAVREVTSASANARKVEVTEVRDFAGEEIEVKKLVDVNSWEAIEKAKAAGAQPSALDSILDQIKKKPKLSVLDKTKKDWGEYKEEQKGLEDELDAYKKSSNKYLDKVSFLQRTDLREFERERDARLAMQAKRRPADAREDDY</sequence>
<reference evidence="3 4" key="1">
    <citation type="journal article" date="2020" name="Nat. Food">
        <title>A phased Vanilla planifolia genome enables genetic improvement of flavour and production.</title>
        <authorList>
            <person name="Hasing T."/>
            <person name="Tang H."/>
            <person name="Brym M."/>
            <person name="Khazi F."/>
            <person name="Huang T."/>
            <person name="Chambers A.H."/>
        </authorList>
    </citation>
    <scope>NUCLEOTIDE SEQUENCE [LARGE SCALE GENOMIC DNA]</scope>
    <source>
        <tissue evidence="3">Leaf</tissue>
    </source>
</reference>
<name>A0A835QGS6_VANPL</name>
<dbReference type="PANTHER" id="PTHR48295:SF1">
    <property type="entry name" value="SWR1-COMPLEX PROTEIN 5"/>
    <property type="match status" value="1"/>
</dbReference>
<dbReference type="OrthoDB" id="742322at2759"/>
<dbReference type="PANTHER" id="PTHR48295">
    <property type="entry name" value="CRANIOFACIAL DEVELOPMENT PROTEIN 1"/>
    <property type="match status" value="1"/>
</dbReference>
<protein>
    <recommendedName>
        <fullName evidence="2">BCNT-C domain-containing protein</fullName>
    </recommendedName>
</protein>
<evidence type="ECO:0000313" key="4">
    <source>
        <dbReference type="Proteomes" id="UP000636800"/>
    </source>
</evidence>
<dbReference type="Proteomes" id="UP000636800">
    <property type="component" value="Unassembled WGS sequence"/>
</dbReference>
<keyword evidence="1" id="KW-1133">Transmembrane helix</keyword>
<keyword evidence="1" id="KW-0472">Membrane</keyword>
<keyword evidence="1" id="KW-0812">Transmembrane</keyword>
<feature type="transmembrane region" description="Helical" evidence="1">
    <location>
        <begin position="76"/>
        <end position="97"/>
    </location>
</feature>
<dbReference type="InterPro" id="IPR027124">
    <property type="entry name" value="Swc5/CFDP1/2"/>
</dbReference>
<dbReference type="AlphaFoldDB" id="A0A835QGS6"/>
<dbReference type="PROSITE" id="PS51279">
    <property type="entry name" value="BCNT_C"/>
    <property type="match status" value="1"/>
</dbReference>
<comment type="caution">
    <text evidence="3">The sequence shown here is derived from an EMBL/GenBank/DDBJ whole genome shotgun (WGS) entry which is preliminary data.</text>
</comment>
<evidence type="ECO:0000313" key="3">
    <source>
        <dbReference type="EMBL" id="KAG0470596.1"/>
    </source>
</evidence>
<evidence type="ECO:0000256" key="1">
    <source>
        <dbReference type="SAM" id="Phobius"/>
    </source>
</evidence>
<gene>
    <name evidence="3" type="ORF">HPP92_017296</name>
</gene>
<dbReference type="InterPro" id="IPR011421">
    <property type="entry name" value="BCNT-C"/>
</dbReference>
<accession>A0A835QGS6</accession>
<keyword evidence="4" id="KW-1185">Reference proteome</keyword>
<evidence type="ECO:0000259" key="2">
    <source>
        <dbReference type="PROSITE" id="PS51279"/>
    </source>
</evidence>
<dbReference type="EMBL" id="JADCNL010000008">
    <property type="protein sequence ID" value="KAG0470596.1"/>
    <property type="molecule type" value="Genomic_DNA"/>
</dbReference>
<proteinExistence type="predicted"/>
<dbReference type="Pfam" id="PF07572">
    <property type="entry name" value="BCNT"/>
    <property type="match status" value="1"/>
</dbReference>
<feature type="domain" description="BCNT-C" evidence="2">
    <location>
        <begin position="265"/>
        <end position="346"/>
    </location>
</feature>
<organism evidence="3 4">
    <name type="scientific">Vanilla planifolia</name>
    <name type="common">Vanilla</name>
    <dbReference type="NCBI Taxonomy" id="51239"/>
    <lineage>
        <taxon>Eukaryota</taxon>
        <taxon>Viridiplantae</taxon>
        <taxon>Streptophyta</taxon>
        <taxon>Embryophyta</taxon>
        <taxon>Tracheophyta</taxon>
        <taxon>Spermatophyta</taxon>
        <taxon>Magnoliopsida</taxon>
        <taxon>Liliopsida</taxon>
        <taxon>Asparagales</taxon>
        <taxon>Orchidaceae</taxon>
        <taxon>Vanilloideae</taxon>
        <taxon>Vanilleae</taxon>
        <taxon>Vanilla</taxon>
    </lineage>
</organism>